<proteinExistence type="predicted"/>
<dbReference type="PROSITE" id="PS51257">
    <property type="entry name" value="PROKAR_LIPOPROTEIN"/>
    <property type="match status" value="1"/>
</dbReference>
<dbReference type="RefSeq" id="WP_160630710.1">
    <property type="nucleotide sequence ID" value="NZ_WWNE01000002.1"/>
</dbReference>
<keyword evidence="2" id="KW-0012">Acyltransferase</keyword>
<dbReference type="AlphaFoldDB" id="A0A6N9NF32"/>
<keyword evidence="5" id="KW-1185">Reference proteome</keyword>
<dbReference type="Gene3D" id="3.40.630.10">
    <property type="entry name" value="Zn peptidases"/>
    <property type="match status" value="1"/>
</dbReference>
<dbReference type="InterPro" id="IPR007484">
    <property type="entry name" value="Peptidase_M28"/>
</dbReference>
<reference evidence="4 5" key="1">
    <citation type="submission" date="2019-12" db="EMBL/GenBank/DDBJ databases">
        <authorList>
            <person name="Zhao J."/>
        </authorList>
    </citation>
    <scope>NUCLEOTIDE SEQUENCE [LARGE SCALE GENOMIC DNA]</scope>
    <source>
        <strain evidence="4 5">S-15</strain>
    </source>
</reference>
<accession>A0A6N9NF32</accession>
<evidence type="ECO:0000313" key="5">
    <source>
        <dbReference type="Proteomes" id="UP000470771"/>
    </source>
</evidence>
<dbReference type="GO" id="GO:0008270">
    <property type="term" value="F:zinc ion binding"/>
    <property type="evidence" value="ECO:0007669"/>
    <property type="project" value="TreeGrafter"/>
</dbReference>
<dbReference type="GO" id="GO:0016603">
    <property type="term" value="F:glutaminyl-peptide cyclotransferase activity"/>
    <property type="evidence" value="ECO:0007669"/>
    <property type="project" value="TreeGrafter"/>
</dbReference>
<evidence type="ECO:0000256" key="2">
    <source>
        <dbReference type="ARBA" id="ARBA00023315"/>
    </source>
</evidence>
<dbReference type="PANTHER" id="PTHR12283">
    <property type="entry name" value="GLUTAMINYL-PEPTIDE CYCLOTRANSFERASE"/>
    <property type="match status" value="1"/>
</dbReference>
<feature type="domain" description="Peptidase M28" evidence="3">
    <location>
        <begin position="107"/>
        <end position="326"/>
    </location>
</feature>
<name>A0A6N9NF32_9FLAO</name>
<comment type="caution">
    <text evidence="4">The sequence shown here is derived from an EMBL/GenBank/DDBJ whole genome shotgun (WGS) entry which is preliminary data.</text>
</comment>
<protein>
    <submittedName>
        <fullName evidence="4">M28 family peptidase</fullName>
    </submittedName>
</protein>
<sequence length="331" mass="36903">MRTKYLAFFAAVTFLVACGEDDTKKVVEKSPLSKPPVEKLALPDFNADSAYQFVADQVAFGPRVPNTEAHRKAAEYLKNQLTKFGATLTVQKGVVEAFDGTKLNFQNIIGSYYPEKVNRVLLMAHWDTRPFADQDKKDRNKAIAGANDGGSGVGVLLEVARQFQIKNPTIGVDIVFFDAEDYGQPSGTMNPKQATWCLGSQYWARNPHIKGYTAKYGILLDMVGAANAVFTQESISMYYAPQIVDKVWNVAARLGYSNYFPFMQTTHVGEDDHLYVNRLAKIPSIDIIQYDANTRAFAPHWHTHDDNMEVIDKNTLKAVGQVVLATVYGEK</sequence>
<dbReference type="Pfam" id="PF04389">
    <property type="entry name" value="Peptidase_M28"/>
    <property type="match status" value="1"/>
</dbReference>
<dbReference type="PANTHER" id="PTHR12283:SF6">
    <property type="entry name" value="GLUTAMINYL-PEPTIDE CYCLOTRANSFERASE-RELATED"/>
    <property type="match status" value="1"/>
</dbReference>
<evidence type="ECO:0000259" key="3">
    <source>
        <dbReference type="Pfam" id="PF04389"/>
    </source>
</evidence>
<gene>
    <name evidence="4" type="ORF">GQN54_00040</name>
</gene>
<dbReference type="SUPFAM" id="SSF53187">
    <property type="entry name" value="Zn-dependent exopeptidases"/>
    <property type="match status" value="1"/>
</dbReference>
<evidence type="ECO:0000256" key="1">
    <source>
        <dbReference type="ARBA" id="ARBA00022679"/>
    </source>
</evidence>
<dbReference type="Proteomes" id="UP000470771">
    <property type="component" value="Unassembled WGS sequence"/>
</dbReference>
<organism evidence="4 5">
    <name type="scientific">Acidiluteibacter ferrifornacis</name>
    <dbReference type="NCBI Taxonomy" id="2692424"/>
    <lineage>
        <taxon>Bacteria</taxon>
        <taxon>Pseudomonadati</taxon>
        <taxon>Bacteroidota</taxon>
        <taxon>Flavobacteriia</taxon>
        <taxon>Flavobacteriales</taxon>
        <taxon>Cryomorphaceae</taxon>
        <taxon>Acidiluteibacter</taxon>
    </lineage>
</organism>
<evidence type="ECO:0000313" key="4">
    <source>
        <dbReference type="EMBL" id="NBG64483.1"/>
    </source>
</evidence>
<dbReference type="InterPro" id="IPR040234">
    <property type="entry name" value="QC/QCL"/>
</dbReference>
<keyword evidence="1" id="KW-0808">Transferase</keyword>
<dbReference type="EMBL" id="WWNE01000002">
    <property type="protein sequence ID" value="NBG64483.1"/>
    <property type="molecule type" value="Genomic_DNA"/>
</dbReference>